<evidence type="ECO:0000256" key="10">
    <source>
        <dbReference type="PIRSR" id="PIRSR604808-2"/>
    </source>
</evidence>
<feature type="binding site" evidence="10">
    <location>
        <position position="212"/>
    </location>
    <ligand>
        <name>Mg(2+)</name>
        <dbReference type="ChEBI" id="CHEBI:18420"/>
        <label>2</label>
    </ligand>
</feature>
<dbReference type="Pfam" id="PF03372">
    <property type="entry name" value="Exo_endo_phos"/>
    <property type="match status" value="1"/>
</dbReference>
<dbReference type="Gene3D" id="3.60.10.10">
    <property type="entry name" value="Endonuclease/exonuclease/phosphatase"/>
    <property type="match status" value="1"/>
</dbReference>
<dbReference type="InterPro" id="IPR036691">
    <property type="entry name" value="Endo/exonu/phosph_ase_sf"/>
</dbReference>
<keyword evidence="10" id="KW-0464">Manganese</keyword>
<comment type="similarity">
    <text evidence="1">Belongs to the DNA repair enzymes AP/ExoA family.</text>
</comment>
<evidence type="ECO:0000256" key="12">
    <source>
        <dbReference type="PROSITE-ProRule" id="PRU01343"/>
    </source>
</evidence>
<dbReference type="GO" id="GO:0003906">
    <property type="term" value="F:DNA-(apurinic or apyrimidinic site) endonuclease activity"/>
    <property type="evidence" value="ECO:0007669"/>
    <property type="project" value="TreeGrafter"/>
</dbReference>
<dbReference type="PANTHER" id="PTHR22748">
    <property type="entry name" value="AP ENDONUCLEASE"/>
    <property type="match status" value="1"/>
</dbReference>
<dbReference type="RefSeq" id="XP_039134800.1">
    <property type="nucleotide sequence ID" value="XM_039278866.1"/>
</dbReference>
<dbReference type="SUPFAM" id="SSF56219">
    <property type="entry name" value="DNase I-like"/>
    <property type="match status" value="1"/>
</dbReference>
<evidence type="ECO:0000256" key="5">
    <source>
        <dbReference type="ARBA" id="ARBA00022801"/>
    </source>
</evidence>
<proteinExistence type="inferred from homology"/>
<feature type="site" description="Transition state stabilizer" evidence="11">
    <location>
        <position position="212"/>
    </location>
</feature>
<dbReference type="PROSITE" id="PS51435">
    <property type="entry name" value="AP_NUCLEASE_F1_4"/>
    <property type="match status" value="1"/>
</dbReference>
<feature type="active site" evidence="9">
    <location>
        <position position="169"/>
    </location>
</feature>
<dbReference type="InterPro" id="IPR004808">
    <property type="entry name" value="AP_endonuc_1"/>
</dbReference>
<evidence type="ECO:0000313" key="15">
    <source>
        <dbReference type="Proteomes" id="UP001515500"/>
    </source>
</evidence>
<dbReference type="GO" id="GO:0008081">
    <property type="term" value="F:phosphoric diester hydrolase activity"/>
    <property type="evidence" value="ECO:0007669"/>
    <property type="project" value="TreeGrafter"/>
</dbReference>
<dbReference type="GO" id="GO:0006284">
    <property type="term" value="P:base-excision repair"/>
    <property type="evidence" value="ECO:0007669"/>
    <property type="project" value="TreeGrafter"/>
</dbReference>
<feature type="binding site" evidence="10">
    <location>
        <position position="210"/>
    </location>
    <ligand>
        <name>Mg(2+)</name>
        <dbReference type="ChEBI" id="CHEBI:18420"/>
        <label>2</label>
    </ligand>
</feature>
<feature type="binding site" evidence="10">
    <location>
        <position position="338"/>
    </location>
    <ligand>
        <name>Mg(2+)</name>
        <dbReference type="ChEBI" id="CHEBI:18420"/>
        <label>1</label>
    </ligand>
</feature>
<evidence type="ECO:0000256" key="3">
    <source>
        <dbReference type="ARBA" id="ARBA00022723"/>
    </source>
</evidence>
<dbReference type="GeneID" id="120272118"/>
<dbReference type="PANTHER" id="PTHR22748:SF4">
    <property type="entry name" value="DNA-(APURINIC OR APYRIMIDINIC SITE) ENDONUCLEASE 2"/>
    <property type="match status" value="1"/>
</dbReference>
<dbReference type="GO" id="GO:0008270">
    <property type="term" value="F:zinc ion binding"/>
    <property type="evidence" value="ECO:0007669"/>
    <property type="project" value="UniProtKB-KW"/>
</dbReference>
<dbReference type="FunFam" id="3.60.10.10:FF:000042">
    <property type="entry name" value="DNA-(apurinic or apyrimidinic site) lyase"/>
    <property type="match status" value="1"/>
</dbReference>
<keyword evidence="16" id="KW-0540">Nuclease</keyword>
<keyword evidence="5" id="KW-0378">Hydrolase</keyword>
<dbReference type="GO" id="GO:0008311">
    <property type="term" value="F:double-stranded DNA 3'-5' DNA exonuclease activity"/>
    <property type="evidence" value="ECO:0007669"/>
    <property type="project" value="TreeGrafter"/>
</dbReference>
<feature type="binding site" evidence="10">
    <location>
        <position position="48"/>
    </location>
    <ligand>
        <name>Mg(2+)</name>
        <dbReference type="ChEBI" id="CHEBI:18420"/>
        <label>1</label>
    </ligand>
</feature>
<evidence type="ECO:0000256" key="1">
    <source>
        <dbReference type="ARBA" id="ARBA00007092"/>
    </source>
</evidence>
<protein>
    <recommendedName>
        <fullName evidence="2">DNA-(apurinic or apyrimidinic site) endonuclease 2</fullName>
    </recommendedName>
</protein>
<evidence type="ECO:0000256" key="9">
    <source>
        <dbReference type="PIRSR" id="PIRSR604808-1"/>
    </source>
</evidence>
<keyword evidence="7 10" id="KW-0460">Magnesium</keyword>
<sequence>MAVASITNPPAMKIVTYNVNGLRQRVSQHGSLRSLLNSLDADIICFQETKLSRQDLSVDLTMAEGYEGFVSCTRTSTKGRSGYSGVATFCRVNSVFSSDEVALPLDAEEGFTGLLEQSGNGRTIMRDVLLDMPMVVEGEEVTKEELLKVDSEGRCLITDHGHFVIFNLYGPRAVDDDNERLRFKLIFFMMLQKRWEFLLSQGKRIIVLGDLNIAPAAIDRCDAEPGFERNKFRKWLRSLLKESGGPFFDVFRGKHPNRTEAYTCFSARIGAEEFNYGSRIDHILVAGSCLHPADDSDDHNFFGCHVEECDIMAQFKRGNLDNTSKWKGGRATKLEGSDHIPVYAILTDVPNLHVHNTPSLAVRYIPEVRGWQPTIEIKMLTDQLSGLGVGFSQKVSFLTKREDFSITKYPGMSESVATINAVECGVTGLNVGATSRQHGYGPGFIGDETEKNLPKLKTEEVNSHAHCSPTVKKKARHNTRSQLTLRSFFQQSNSIASHRGCADTNTSSSSPGLLDAGMNKDNSSQTTEVVDRYPTGNAEDGACEVSESGIDTLVENQSDISGNLSFEKEKANIAALEWQRIQQKMKMSIPLCKGHKEPCVARCVKKEGPNIGRRFYVCARATGPASNPEANCGYFEWASVKYKRKER</sequence>
<keyword evidence="3 10" id="KW-0479">Metal-binding</keyword>
<evidence type="ECO:0000313" key="16">
    <source>
        <dbReference type="RefSeq" id="XP_039134800.1"/>
    </source>
</evidence>
<dbReference type="Proteomes" id="UP001515500">
    <property type="component" value="Chromosome 11"/>
</dbReference>
<dbReference type="GO" id="GO:0005634">
    <property type="term" value="C:nucleus"/>
    <property type="evidence" value="ECO:0007669"/>
    <property type="project" value="TreeGrafter"/>
</dbReference>
<feature type="binding site" evidence="10">
    <location>
        <position position="18"/>
    </location>
    <ligand>
        <name>Mg(2+)</name>
        <dbReference type="ChEBI" id="CHEBI:18420"/>
        <label>1</label>
    </ligand>
</feature>
<reference evidence="16" key="1">
    <citation type="submission" date="2025-08" db="UniProtKB">
        <authorList>
            <consortium name="RefSeq"/>
        </authorList>
    </citation>
    <scope>IDENTIFICATION</scope>
</reference>
<accession>A0AB40C4V2</accession>
<feature type="domain" description="GRF-type" evidence="14">
    <location>
        <begin position="592"/>
        <end position="641"/>
    </location>
</feature>
<gene>
    <name evidence="16" type="primary">LOC120272118</name>
</gene>
<name>A0AB40C4V2_DIOCR</name>
<evidence type="ECO:0000256" key="7">
    <source>
        <dbReference type="ARBA" id="ARBA00022842"/>
    </source>
</evidence>
<evidence type="ECO:0000259" key="14">
    <source>
        <dbReference type="PROSITE" id="PS51999"/>
    </source>
</evidence>
<keyword evidence="15" id="KW-1185">Reference proteome</keyword>
<dbReference type="Pfam" id="PF06839">
    <property type="entry name" value="Zn_ribbon_GRF"/>
    <property type="match status" value="1"/>
</dbReference>
<keyword evidence="16" id="KW-0255">Endonuclease</keyword>
<evidence type="ECO:0000256" key="13">
    <source>
        <dbReference type="SAM" id="MobiDB-lite"/>
    </source>
</evidence>
<keyword evidence="4 12" id="KW-0863">Zinc-finger</keyword>
<keyword evidence="6" id="KW-0862">Zinc</keyword>
<organism evidence="15 16">
    <name type="scientific">Dioscorea cayennensis subsp. rotundata</name>
    <name type="common">White Guinea yam</name>
    <name type="synonym">Dioscorea rotundata</name>
    <dbReference type="NCBI Taxonomy" id="55577"/>
    <lineage>
        <taxon>Eukaryota</taxon>
        <taxon>Viridiplantae</taxon>
        <taxon>Streptophyta</taxon>
        <taxon>Embryophyta</taxon>
        <taxon>Tracheophyta</taxon>
        <taxon>Spermatophyta</taxon>
        <taxon>Magnoliopsida</taxon>
        <taxon>Liliopsida</taxon>
        <taxon>Dioscoreales</taxon>
        <taxon>Dioscoreaceae</taxon>
        <taxon>Dioscorea</taxon>
    </lineage>
</organism>
<dbReference type="PROSITE" id="PS51999">
    <property type="entry name" value="ZF_GRF"/>
    <property type="match status" value="1"/>
</dbReference>
<comment type="cofactor">
    <cofactor evidence="10">
        <name>Mg(2+)</name>
        <dbReference type="ChEBI" id="CHEBI:18420"/>
    </cofactor>
    <cofactor evidence="10">
        <name>Mn(2+)</name>
        <dbReference type="ChEBI" id="CHEBI:29035"/>
    </cofactor>
    <text evidence="10">Probably binds two magnesium or manganese ions per subunit.</text>
</comment>
<feature type="binding site" evidence="10">
    <location>
        <position position="339"/>
    </location>
    <ligand>
        <name>Mg(2+)</name>
        <dbReference type="ChEBI" id="CHEBI:18420"/>
        <label>1</label>
    </ligand>
</feature>
<feature type="site" description="Interaction with DNA substrate" evidence="11">
    <location>
        <position position="339"/>
    </location>
</feature>
<feature type="active site" description="Proton acceptor" evidence="9">
    <location>
        <position position="339"/>
    </location>
</feature>
<dbReference type="InterPro" id="IPR010666">
    <property type="entry name" value="Znf_GRF"/>
</dbReference>
<evidence type="ECO:0000256" key="4">
    <source>
        <dbReference type="ARBA" id="ARBA00022771"/>
    </source>
</evidence>
<evidence type="ECO:0000256" key="6">
    <source>
        <dbReference type="ARBA" id="ARBA00022833"/>
    </source>
</evidence>
<keyword evidence="8" id="KW-0539">Nucleus</keyword>
<dbReference type="InterPro" id="IPR005135">
    <property type="entry name" value="Endo/exonuclease/phosphatase"/>
</dbReference>
<evidence type="ECO:0000256" key="2">
    <source>
        <dbReference type="ARBA" id="ARBA00013541"/>
    </source>
</evidence>
<dbReference type="AlphaFoldDB" id="A0AB40C4V2"/>
<evidence type="ECO:0000256" key="8">
    <source>
        <dbReference type="ARBA" id="ARBA00023242"/>
    </source>
</evidence>
<feature type="region of interest" description="Disordered" evidence="13">
    <location>
        <begin position="499"/>
        <end position="527"/>
    </location>
</feature>
<feature type="active site" description="Proton donor/acceptor" evidence="9">
    <location>
        <position position="210"/>
    </location>
</feature>
<evidence type="ECO:0000256" key="11">
    <source>
        <dbReference type="PIRSR" id="PIRSR604808-3"/>
    </source>
</evidence>
<feature type="site" description="Important for catalytic activity" evidence="11">
    <location>
        <position position="281"/>
    </location>
</feature>